<proteinExistence type="predicted"/>
<dbReference type="PANTHER" id="PTHR45954">
    <property type="entry name" value="LD33695P"/>
    <property type="match status" value="1"/>
</dbReference>
<dbReference type="PANTHER" id="PTHR45954:SF1">
    <property type="entry name" value="LD33695P"/>
    <property type="match status" value="1"/>
</dbReference>
<evidence type="ECO:0000313" key="5">
    <source>
        <dbReference type="Proteomes" id="UP000050465"/>
    </source>
</evidence>
<dbReference type="Pfam" id="PF13424">
    <property type="entry name" value="TPR_12"/>
    <property type="match status" value="2"/>
</dbReference>
<comment type="subcellular location">
    <subcellularLocation>
        <location evidence="1">Cytoplasm</location>
    </subcellularLocation>
</comment>
<evidence type="ECO:0000313" key="4">
    <source>
        <dbReference type="EMBL" id="KPQ33086.1"/>
    </source>
</evidence>
<sequence length="511" mass="56975">MREIEIVQTIKDTLGKQPRCLESAKSPAQLSPFERSQYLAAVNWLRRYRAKPNSPNIMQVKGWLEAAYHLRALENYGLAYEILWVSPPLANNIAGSEPLHELLGLWGHWVERLALYEGLLGKLPLNQEMRLLDGLGHTHHGLGDYAAVLRDCDRYQKVLEQLDDDRLWGRLWGLLGITHHAMGAFDKAIKFHHQRLALSQRVGDRKEQAYAMGDLGVAYYSLGEYATARTCHEEQLALSVQLNDGMQMRSALGSLGHVDQALGRFDRAISTYQQLQALAEEAGDRVRVCGALSGIGNVYRLLGHFDEAIVAYDSCLTISREMGQRRSEAVALMGLALAHNAMGLSKRAQGVAQEAWVIVQGLQSEGLKAQMVQLLAQIAVSLQDYEAAIEYEVEAISLFESIGDQPNLGLALFNLGGVMVALGETEDVFGCWLRSLMVFTEIELESRVQTVVRALFGYLCHAVDCTFLDQPVTADRIWSIWEVPLAEMSEEYGQEIVTTMVACLVAWEQAE</sequence>
<evidence type="ECO:0000256" key="2">
    <source>
        <dbReference type="ARBA" id="ARBA00022490"/>
    </source>
</evidence>
<dbReference type="SUPFAM" id="SSF48452">
    <property type="entry name" value="TPR-like"/>
    <property type="match status" value="2"/>
</dbReference>
<reference evidence="4 5" key="1">
    <citation type="submission" date="2015-09" db="EMBL/GenBank/DDBJ databases">
        <title>Identification and resolution of microdiversity through metagenomic sequencing of parallel consortia.</title>
        <authorList>
            <person name="Nelson W.C."/>
            <person name="Romine M.F."/>
            <person name="Lindemann S.R."/>
        </authorList>
    </citation>
    <scope>NUCLEOTIDE SEQUENCE [LARGE SCALE GENOMIC DNA]</scope>
    <source>
        <strain evidence="4">Ana</strain>
    </source>
</reference>
<dbReference type="InterPro" id="IPR019734">
    <property type="entry name" value="TPR_rpt"/>
</dbReference>
<evidence type="ECO:0000256" key="1">
    <source>
        <dbReference type="ARBA" id="ARBA00004496"/>
    </source>
</evidence>
<protein>
    <submittedName>
        <fullName evidence="4">Tetratricopeptide repeat</fullName>
    </submittedName>
</protein>
<dbReference type="InterPro" id="IPR011990">
    <property type="entry name" value="TPR-like_helical_dom_sf"/>
</dbReference>
<keyword evidence="3" id="KW-0677">Repeat</keyword>
<name>A0A0P7ZSG2_9CYAN</name>
<comment type="caution">
    <text evidence="4">The sequence shown here is derived from an EMBL/GenBank/DDBJ whole genome shotgun (WGS) entry which is preliminary data.</text>
</comment>
<dbReference type="AlphaFoldDB" id="A0A0P7ZSG2"/>
<dbReference type="Gene3D" id="1.25.40.10">
    <property type="entry name" value="Tetratricopeptide repeat domain"/>
    <property type="match status" value="2"/>
</dbReference>
<dbReference type="InterPro" id="IPR052386">
    <property type="entry name" value="GPSM"/>
</dbReference>
<evidence type="ECO:0000256" key="3">
    <source>
        <dbReference type="ARBA" id="ARBA00022737"/>
    </source>
</evidence>
<dbReference type="Pfam" id="PF13181">
    <property type="entry name" value="TPR_8"/>
    <property type="match status" value="1"/>
</dbReference>
<dbReference type="SMART" id="SM00028">
    <property type="entry name" value="TPR"/>
    <property type="match status" value="6"/>
</dbReference>
<organism evidence="4 5">
    <name type="scientific">Phormidesmis priestleyi Ana</name>
    <dbReference type="NCBI Taxonomy" id="1666911"/>
    <lineage>
        <taxon>Bacteria</taxon>
        <taxon>Bacillati</taxon>
        <taxon>Cyanobacteriota</taxon>
        <taxon>Cyanophyceae</taxon>
        <taxon>Leptolyngbyales</taxon>
        <taxon>Leptolyngbyaceae</taxon>
        <taxon>Phormidesmis</taxon>
    </lineage>
</organism>
<dbReference type="GO" id="GO:0005938">
    <property type="term" value="C:cell cortex"/>
    <property type="evidence" value="ECO:0007669"/>
    <property type="project" value="TreeGrafter"/>
</dbReference>
<keyword evidence="2" id="KW-0963">Cytoplasm</keyword>
<dbReference type="GO" id="GO:0005092">
    <property type="term" value="F:GDP-dissociation inhibitor activity"/>
    <property type="evidence" value="ECO:0007669"/>
    <property type="project" value="TreeGrafter"/>
</dbReference>
<accession>A0A0P7ZSG2</accession>
<dbReference type="Proteomes" id="UP000050465">
    <property type="component" value="Unassembled WGS sequence"/>
</dbReference>
<dbReference type="GO" id="GO:0001965">
    <property type="term" value="F:G-protein alpha-subunit binding"/>
    <property type="evidence" value="ECO:0007669"/>
    <property type="project" value="TreeGrafter"/>
</dbReference>
<dbReference type="EMBL" id="LJZR01000039">
    <property type="protein sequence ID" value="KPQ33086.1"/>
    <property type="molecule type" value="Genomic_DNA"/>
</dbReference>
<dbReference type="STRING" id="1666911.HLUCCA11_19785"/>
<gene>
    <name evidence="4" type="ORF">HLUCCA11_19785</name>
</gene>